<keyword evidence="4 6" id="KW-1133">Transmembrane helix</keyword>
<feature type="transmembrane region" description="Helical" evidence="6">
    <location>
        <begin position="593"/>
        <end position="614"/>
    </location>
</feature>
<keyword evidence="5 6" id="KW-0472">Membrane</keyword>
<keyword evidence="9" id="KW-1185">Reference proteome</keyword>
<evidence type="ECO:0000313" key="9">
    <source>
        <dbReference type="Proteomes" id="UP000070328"/>
    </source>
</evidence>
<feature type="transmembrane region" description="Helical" evidence="6">
    <location>
        <begin position="822"/>
        <end position="840"/>
    </location>
</feature>
<dbReference type="Gene3D" id="1.20.1250.20">
    <property type="entry name" value="MFS general substrate transporter like domains"/>
    <property type="match status" value="4"/>
</dbReference>
<feature type="transmembrane region" description="Helical" evidence="6">
    <location>
        <begin position="846"/>
        <end position="865"/>
    </location>
</feature>
<evidence type="ECO:0000256" key="1">
    <source>
        <dbReference type="ARBA" id="ARBA00004141"/>
    </source>
</evidence>
<dbReference type="AlphaFoldDB" id="A0A135SUU6"/>
<dbReference type="FunFam" id="1.20.1250.20:FF:000034">
    <property type="entry name" value="MFS general substrate transporter"/>
    <property type="match status" value="1"/>
</dbReference>
<dbReference type="Proteomes" id="UP000070328">
    <property type="component" value="Unassembled WGS sequence"/>
</dbReference>
<feature type="domain" description="Major facilitator superfamily (MFS) profile" evidence="7">
    <location>
        <begin position="755"/>
        <end position="988"/>
    </location>
</feature>
<feature type="transmembrane region" description="Helical" evidence="6">
    <location>
        <begin position="757"/>
        <end position="779"/>
    </location>
</feature>
<feature type="transmembrane region" description="Helical" evidence="6">
    <location>
        <begin position="135"/>
        <end position="155"/>
    </location>
</feature>
<feature type="transmembrane region" description="Helical" evidence="6">
    <location>
        <begin position="682"/>
        <end position="701"/>
    </location>
</feature>
<feature type="transmembrane region" description="Helical" evidence="6">
    <location>
        <begin position="654"/>
        <end position="675"/>
    </location>
</feature>
<evidence type="ECO:0000256" key="6">
    <source>
        <dbReference type="SAM" id="Phobius"/>
    </source>
</evidence>
<evidence type="ECO:0000256" key="5">
    <source>
        <dbReference type="ARBA" id="ARBA00023136"/>
    </source>
</evidence>
<feature type="transmembrane region" description="Helical" evidence="6">
    <location>
        <begin position="67"/>
        <end position="84"/>
    </location>
</feature>
<evidence type="ECO:0000313" key="8">
    <source>
        <dbReference type="EMBL" id="KXH39621.1"/>
    </source>
</evidence>
<feature type="transmembrane region" description="Helical" evidence="6">
    <location>
        <begin position="552"/>
        <end position="581"/>
    </location>
</feature>
<dbReference type="Pfam" id="PF07690">
    <property type="entry name" value="MFS_1"/>
    <property type="match status" value="2"/>
</dbReference>
<dbReference type="GO" id="GO:0016020">
    <property type="term" value="C:membrane"/>
    <property type="evidence" value="ECO:0007669"/>
    <property type="project" value="UniProtKB-SubCell"/>
</dbReference>
<protein>
    <submittedName>
        <fullName evidence="8">Major facilitator superfamily transporter</fullName>
    </submittedName>
</protein>
<name>A0A135SUU6_9PEZI</name>
<evidence type="ECO:0000256" key="4">
    <source>
        <dbReference type="ARBA" id="ARBA00022989"/>
    </source>
</evidence>
<dbReference type="PANTHER" id="PTHR43791:SF54">
    <property type="entry name" value="MAJOR FACILITATOR SUPERFAMILY (MFS) PROFILE DOMAIN-CONTAINING PROTEIN-RELATED"/>
    <property type="match status" value="1"/>
</dbReference>
<feature type="transmembrane region" description="Helical" evidence="6">
    <location>
        <begin position="104"/>
        <end position="123"/>
    </location>
</feature>
<evidence type="ECO:0000259" key="7">
    <source>
        <dbReference type="PROSITE" id="PS50850"/>
    </source>
</evidence>
<dbReference type="InterPro" id="IPR011701">
    <property type="entry name" value="MFS"/>
</dbReference>
<dbReference type="CDD" id="cd17352">
    <property type="entry name" value="MFS_MCT_SLC16"/>
    <property type="match status" value="1"/>
</dbReference>
<evidence type="ECO:0000256" key="2">
    <source>
        <dbReference type="ARBA" id="ARBA00022448"/>
    </source>
</evidence>
<comment type="subcellular location">
    <subcellularLocation>
        <location evidence="1">Membrane</location>
        <topology evidence="1">Multi-pass membrane protein</topology>
    </subcellularLocation>
</comment>
<dbReference type="InterPro" id="IPR036259">
    <property type="entry name" value="MFS_trans_sf"/>
</dbReference>
<sequence length="988" mass="107212">MATHRSSIEKNDAVFEQRPSGEAHLEKVPEAIEVGPYRVYGLSTEDADFFNNYPEEKRKKTFRKVDVRLIPMLALLYLICHIDRANIGNAKIEGMVEDLGMTGVQYNTVLSIFFIPYVLFEVPSNIILKKVKRPSFYLGTLTLCWGIIMTCTGLVRNFGGLMVTRILLGVFEAGFFPGAIYLTSYWYMPKDLAVRISYFYCASALSGAFSGLLAAAIAEMDGVAGLEGWRWIFILEGLATVVMGACCFFFLIDTPTLSKRWLEPEEIRYLELSIFIKSGGGGREEAGAGGKVNWRDLKMNLTNWRIYVQAYFLVCQSALSYGIKFTLPTITKAMGFANTQAQLLSAPPYVAAAISAITFAKISDRFFWRMPFLAIPLAIVAIAYAIILSLNGALEAKKGVAYFSVVLAVVGIYPIQAAAASWNANNIAPASRRAIGIALMNCVGNVGGIVGSFMYLESEKPKYPTGFGLSLAFGGSGLIVALLLEWSYKSANARKAAIAEEAKTKYTEEELFNLGDRSPLFKAAENEKNGSAAASPVSQRPSEQVEFKEGGYGWVVVGCVFLINAHTWGLNSTYAVFLAYYLNSGAFPGASPISLAFVGGLSFSVALLIAPIVTFCIPRIGTQPTLGIGVVIQAAALIGASFTTQIWHLLLSQGIGFGVGMGFTFNSTVGVVPQWFVARRSFANSIATAGSGLGGLIYSLASNAMIRNIGLPWAFRIIAILSFVVNGACCLMMKDRNKALGSVHVAFHKDIFKRIEFWLFVAWGFFGLFGYVISVFSLADYAQTVGFSASQGSIVSAMFNLSQGIGRPVIGLVSDRFGRINVAGLGTIVAGLATFLLWILAAKHFAGLIVFALFGAFAGVLWPTVAPVGAEVVGMQLLPSALSIFWIILVIPATFAEPIALTIKGSGLNAYLPVQLFTGFMYVAAFISIWFLRVWKIRELETLALSEEEQDDALRNNDAVSLTTSRRTGPKPGMMKSLLKGMLTIQRV</sequence>
<accession>A0A135SUU6</accession>
<feature type="transmembrane region" description="Helical" evidence="6">
    <location>
        <begin position="372"/>
        <end position="394"/>
    </location>
</feature>
<dbReference type="SUPFAM" id="SSF103473">
    <property type="entry name" value="MFS general substrate transporter"/>
    <property type="match status" value="2"/>
</dbReference>
<feature type="transmembrane region" description="Helical" evidence="6">
    <location>
        <begin position="400"/>
        <end position="422"/>
    </location>
</feature>
<dbReference type="InterPro" id="IPR020846">
    <property type="entry name" value="MFS_dom"/>
</dbReference>
<feature type="transmembrane region" description="Helical" evidence="6">
    <location>
        <begin position="199"/>
        <end position="218"/>
    </location>
</feature>
<dbReference type="EMBL" id="JFBX01000393">
    <property type="protein sequence ID" value="KXH39621.1"/>
    <property type="molecule type" value="Genomic_DNA"/>
</dbReference>
<gene>
    <name evidence="8" type="ORF">CSIM01_06676</name>
</gene>
<dbReference type="PROSITE" id="PS50850">
    <property type="entry name" value="MFS"/>
    <property type="match status" value="2"/>
</dbReference>
<dbReference type="OrthoDB" id="6499973at2759"/>
<keyword evidence="3 6" id="KW-0812">Transmembrane</keyword>
<dbReference type="FunFam" id="1.20.1250.20:FF:000364">
    <property type="entry name" value="MFS general substrate transporter"/>
    <property type="match status" value="1"/>
</dbReference>
<feature type="transmembrane region" description="Helical" evidence="6">
    <location>
        <begin position="916"/>
        <end position="935"/>
    </location>
</feature>
<feature type="domain" description="Major facilitator superfamily (MFS) profile" evidence="7">
    <location>
        <begin position="69"/>
        <end position="493"/>
    </location>
</feature>
<feature type="transmembrane region" description="Helical" evidence="6">
    <location>
        <begin position="343"/>
        <end position="360"/>
    </location>
</feature>
<comment type="caution">
    <text evidence="8">The sequence shown here is derived from an EMBL/GenBank/DDBJ whole genome shotgun (WGS) entry which is preliminary data.</text>
</comment>
<feature type="transmembrane region" description="Helical" evidence="6">
    <location>
        <begin position="434"/>
        <end position="455"/>
    </location>
</feature>
<evidence type="ECO:0000256" key="3">
    <source>
        <dbReference type="ARBA" id="ARBA00022692"/>
    </source>
</evidence>
<dbReference type="PANTHER" id="PTHR43791">
    <property type="entry name" value="PERMEASE-RELATED"/>
    <property type="match status" value="1"/>
</dbReference>
<feature type="transmembrane region" description="Helical" evidence="6">
    <location>
        <begin position="167"/>
        <end position="187"/>
    </location>
</feature>
<feature type="transmembrane region" description="Helical" evidence="6">
    <location>
        <begin position="230"/>
        <end position="252"/>
    </location>
</feature>
<feature type="transmembrane region" description="Helical" evidence="6">
    <location>
        <begin position="467"/>
        <end position="486"/>
    </location>
</feature>
<organism evidence="8 9">
    <name type="scientific">Colletotrichum simmondsii</name>
    <dbReference type="NCBI Taxonomy" id="703756"/>
    <lineage>
        <taxon>Eukaryota</taxon>
        <taxon>Fungi</taxon>
        <taxon>Dikarya</taxon>
        <taxon>Ascomycota</taxon>
        <taxon>Pezizomycotina</taxon>
        <taxon>Sordariomycetes</taxon>
        <taxon>Hypocreomycetidae</taxon>
        <taxon>Glomerellales</taxon>
        <taxon>Glomerellaceae</taxon>
        <taxon>Colletotrichum</taxon>
        <taxon>Colletotrichum acutatum species complex</taxon>
    </lineage>
</organism>
<feature type="transmembrane region" description="Helical" evidence="6">
    <location>
        <begin position="626"/>
        <end position="648"/>
    </location>
</feature>
<feature type="transmembrane region" description="Helical" evidence="6">
    <location>
        <begin position="713"/>
        <end position="733"/>
    </location>
</feature>
<dbReference type="GO" id="GO:0022857">
    <property type="term" value="F:transmembrane transporter activity"/>
    <property type="evidence" value="ECO:0007669"/>
    <property type="project" value="InterPro"/>
</dbReference>
<proteinExistence type="predicted"/>
<feature type="transmembrane region" description="Helical" evidence="6">
    <location>
        <begin position="304"/>
        <end position="323"/>
    </location>
</feature>
<reference evidence="8 9" key="1">
    <citation type="submission" date="2014-02" db="EMBL/GenBank/DDBJ databases">
        <title>The genome sequence of Colletotrichum simmondsii CBS122122.</title>
        <authorList>
            <person name="Baroncelli R."/>
            <person name="Thon M.R."/>
        </authorList>
    </citation>
    <scope>NUCLEOTIDE SEQUENCE [LARGE SCALE GENOMIC DNA]</scope>
    <source>
        <strain evidence="8 9">CBS122122</strain>
    </source>
</reference>
<feature type="transmembrane region" description="Helical" evidence="6">
    <location>
        <begin position="877"/>
        <end position="896"/>
    </location>
</feature>
<keyword evidence="2" id="KW-0813">Transport</keyword>